<keyword evidence="6" id="KW-1185">Reference proteome</keyword>
<protein>
    <submittedName>
        <fullName evidence="5">Uncharacterized protein</fullName>
    </submittedName>
</protein>
<evidence type="ECO:0000313" key="6">
    <source>
        <dbReference type="Proteomes" id="UP000277580"/>
    </source>
</evidence>
<evidence type="ECO:0000256" key="1">
    <source>
        <dbReference type="SAM" id="MobiDB-lite"/>
    </source>
</evidence>
<sequence length="645" mass="73535">MSIRHFFGAEDGHSSRDTAQDIREHLLPSHNAEHVHSAIPAKRVTRVALRLKYLIEAAVPFELKESQVTRPHSQIITKEVVALAARAGGDEDRACVVYCLLVCLRWFKRQAKLELFDADLNILRAEACQVIAKRIIEDFEDQDYLFSEVLLQRFSILRNGVESTPSNVIERAVDLHATRVIGSSGYQKCIGYLWKGWLAQDLDDPTHFCGYKNVANKSYWAHFDHDRIRAPKFQNAFQVLISFCYLGLYTVAINTINPSGDLDVVEGLLYLFTLSFIADEFTKFWKVGRFYLSFWNTFNLTLYAALTVSFSFRMYAFSKPADSAERMHWDEVSYYWLAFVAPMFWARMLLYLDTIQFFGAMLVVLKVMMMESLIFFALLIVIIIGFLQGFVGLDSAEDHKVDTTFFILESMVKAILQSPEFDGFGDFAHPFGIILYYLFTFVVMVILLNILIALYNSAYTDITENAVDEYLALFAAKTLQFVRAPDENVFLPPFNLIEIFGLILPFEWWLPKSSYMRLNDYVMTVLYSPLMLIIAWIETREARNVSSNRARGEQDDEAVEEWEEMQGEIDVLGDGWDVDVKEVVPDLADEATIAGVRAQVEALAAFIRSASGVDDSEVGSEEYVREEGYGRGEADSVTSSMAEQS</sequence>
<dbReference type="Pfam" id="PF23190">
    <property type="entry name" value="LHD_TRPY1"/>
    <property type="match status" value="1"/>
</dbReference>
<feature type="compositionally biased region" description="Polar residues" evidence="1">
    <location>
        <begin position="636"/>
        <end position="645"/>
    </location>
</feature>
<feature type="domain" description="YVC1 N-terminal linker helical" evidence="3">
    <location>
        <begin position="44"/>
        <end position="223"/>
    </location>
</feature>
<dbReference type="PANTHER" id="PTHR35859">
    <property type="entry name" value="NONSELECTIVE CATION CHANNEL PROTEIN"/>
    <property type="match status" value="1"/>
</dbReference>
<dbReference type="InterPro" id="IPR056337">
    <property type="entry name" value="LHD_YVC1"/>
</dbReference>
<dbReference type="InParanoid" id="A0A3N4L0N3"/>
<feature type="transmembrane region" description="Helical" evidence="2">
    <location>
        <begin position="489"/>
        <end position="509"/>
    </location>
</feature>
<evidence type="ECO:0000259" key="4">
    <source>
        <dbReference type="Pfam" id="PF23317"/>
    </source>
</evidence>
<feature type="transmembrane region" description="Helical" evidence="2">
    <location>
        <begin position="236"/>
        <end position="256"/>
    </location>
</feature>
<dbReference type="PANTHER" id="PTHR35859:SF4">
    <property type="entry name" value="MEMBRANE CHANNEL PROTEIN, PUTATIVE (AFU_ORTHOLOGUE AFUA_6G11300)-RELATED"/>
    <property type="match status" value="1"/>
</dbReference>
<dbReference type="OrthoDB" id="301415at2759"/>
<feature type="compositionally biased region" description="Basic and acidic residues" evidence="1">
    <location>
        <begin position="622"/>
        <end position="634"/>
    </location>
</feature>
<dbReference type="FunCoup" id="A0A3N4L0N3">
    <property type="interactions" value="20"/>
</dbReference>
<keyword evidence="2" id="KW-1133">Transmembrane helix</keyword>
<dbReference type="AlphaFoldDB" id="A0A3N4L0N3"/>
<dbReference type="Pfam" id="PF23317">
    <property type="entry name" value="YVC1_C"/>
    <property type="match status" value="1"/>
</dbReference>
<reference evidence="5 6" key="1">
    <citation type="journal article" date="2018" name="Nat. Ecol. Evol.">
        <title>Pezizomycetes genomes reveal the molecular basis of ectomycorrhizal truffle lifestyle.</title>
        <authorList>
            <person name="Murat C."/>
            <person name="Payen T."/>
            <person name="Noel B."/>
            <person name="Kuo A."/>
            <person name="Morin E."/>
            <person name="Chen J."/>
            <person name="Kohler A."/>
            <person name="Krizsan K."/>
            <person name="Balestrini R."/>
            <person name="Da Silva C."/>
            <person name="Montanini B."/>
            <person name="Hainaut M."/>
            <person name="Levati E."/>
            <person name="Barry K.W."/>
            <person name="Belfiori B."/>
            <person name="Cichocki N."/>
            <person name="Clum A."/>
            <person name="Dockter R.B."/>
            <person name="Fauchery L."/>
            <person name="Guy J."/>
            <person name="Iotti M."/>
            <person name="Le Tacon F."/>
            <person name="Lindquist E.A."/>
            <person name="Lipzen A."/>
            <person name="Malagnac F."/>
            <person name="Mello A."/>
            <person name="Molinier V."/>
            <person name="Miyauchi S."/>
            <person name="Poulain J."/>
            <person name="Riccioni C."/>
            <person name="Rubini A."/>
            <person name="Sitrit Y."/>
            <person name="Splivallo R."/>
            <person name="Traeger S."/>
            <person name="Wang M."/>
            <person name="Zifcakova L."/>
            <person name="Wipf D."/>
            <person name="Zambonelli A."/>
            <person name="Paolocci F."/>
            <person name="Nowrousian M."/>
            <person name="Ottonello S."/>
            <person name="Baldrian P."/>
            <person name="Spatafora J.W."/>
            <person name="Henrissat B."/>
            <person name="Nagy L.G."/>
            <person name="Aury J.M."/>
            <person name="Wincker P."/>
            <person name="Grigoriev I.V."/>
            <person name="Bonfante P."/>
            <person name="Martin F.M."/>
        </authorList>
    </citation>
    <scope>NUCLEOTIDE SEQUENCE [LARGE SCALE GENOMIC DNA]</scope>
    <source>
        <strain evidence="5 6">CCBAS932</strain>
    </source>
</reference>
<dbReference type="Proteomes" id="UP000277580">
    <property type="component" value="Unassembled WGS sequence"/>
</dbReference>
<dbReference type="InterPro" id="IPR052971">
    <property type="entry name" value="TRP_calcium_channel"/>
</dbReference>
<keyword evidence="2" id="KW-0812">Transmembrane</keyword>
<proteinExistence type="predicted"/>
<feature type="domain" description="Calcium channel YVC1-like C-terminal transmembrane" evidence="4">
    <location>
        <begin position="255"/>
        <end position="535"/>
    </location>
</feature>
<feature type="transmembrane region" description="Helical" evidence="2">
    <location>
        <begin position="373"/>
        <end position="391"/>
    </location>
</feature>
<evidence type="ECO:0000313" key="5">
    <source>
        <dbReference type="EMBL" id="RPB16367.1"/>
    </source>
</evidence>
<evidence type="ECO:0000259" key="3">
    <source>
        <dbReference type="Pfam" id="PF23190"/>
    </source>
</evidence>
<dbReference type="InterPro" id="IPR056336">
    <property type="entry name" value="YVC1_C"/>
</dbReference>
<dbReference type="EMBL" id="ML119109">
    <property type="protein sequence ID" value="RPB16367.1"/>
    <property type="molecule type" value="Genomic_DNA"/>
</dbReference>
<dbReference type="STRING" id="1392247.A0A3N4L0N3"/>
<feature type="transmembrane region" description="Helical" evidence="2">
    <location>
        <begin position="290"/>
        <end position="312"/>
    </location>
</feature>
<gene>
    <name evidence="5" type="ORF">P167DRAFT_481113</name>
</gene>
<feature type="transmembrane region" description="Helical" evidence="2">
    <location>
        <begin position="434"/>
        <end position="455"/>
    </location>
</feature>
<feature type="transmembrane region" description="Helical" evidence="2">
    <location>
        <begin position="521"/>
        <end position="539"/>
    </location>
</feature>
<feature type="region of interest" description="Disordered" evidence="1">
    <location>
        <begin position="611"/>
        <end position="645"/>
    </location>
</feature>
<accession>A0A3N4L0N3</accession>
<evidence type="ECO:0000256" key="2">
    <source>
        <dbReference type="SAM" id="Phobius"/>
    </source>
</evidence>
<keyword evidence="2" id="KW-0472">Membrane</keyword>
<name>A0A3N4L0N3_9PEZI</name>
<organism evidence="5 6">
    <name type="scientific">Morchella conica CCBAS932</name>
    <dbReference type="NCBI Taxonomy" id="1392247"/>
    <lineage>
        <taxon>Eukaryota</taxon>
        <taxon>Fungi</taxon>
        <taxon>Dikarya</taxon>
        <taxon>Ascomycota</taxon>
        <taxon>Pezizomycotina</taxon>
        <taxon>Pezizomycetes</taxon>
        <taxon>Pezizales</taxon>
        <taxon>Morchellaceae</taxon>
        <taxon>Morchella</taxon>
    </lineage>
</organism>